<comment type="caution">
    <text evidence="1">The sequence shown here is derived from an EMBL/GenBank/DDBJ whole genome shotgun (WGS) entry which is preliminary data.</text>
</comment>
<dbReference type="Proteomes" id="UP001057402">
    <property type="component" value="Chromosome 4"/>
</dbReference>
<evidence type="ECO:0000313" key="1">
    <source>
        <dbReference type="EMBL" id="KAI4378843.1"/>
    </source>
</evidence>
<accession>A0ACB9RN39</accession>
<sequence>MTTVGINTERTHPHLLLLPRDGGERQTGEAVEEESRNRPPPQLPLLPPRVEWSSLLQEILPLHYQGRQLLQAGSLLLVEDLHPLCDPRDCARLVMSGPGGYHPPPAWHSPLQRLRRLASG</sequence>
<dbReference type="EMBL" id="CM042883">
    <property type="protein sequence ID" value="KAI4378843.1"/>
    <property type="molecule type" value="Genomic_DNA"/>
</dbReference>
<organism evidence="1 2">
    <name type="scientific">Melastoma candidum</name>
    <dbReference type="NCBI Taxonomy" id="119954"/>
    <lineage>
        <taxon>Eukaryota</taxon>
        <taxon>Viridiplantae</taxon>
        <taxon>Streptophyta</taxon>
        <taxon>Embryophyta</taxon>
        <taxon>Tracheophyta</taxon>
        <taxon>Spermatophyta</taxon>
        <taxon>Magnoliopsida</taxon>
        <taxon>eudicotyledons</taxon>
        <taxon>Gunneridae</taxon>
        <taxon>Pentapetalae</taxon>
        <taxon>rosids</taxon>
        <taxon>malvids</taxon>
        <taxon>Myrtales</taxon>
        <taxon>Melastomataceae</taxon>
        <taxon>Melastomatoideae</taxon>
        <taxon>Melastomateae</taxon>
        <taxon>Melastoma</taxon>
    </lineage>
</organism>
<name>A0ACB9RN39_9MYRT</name>
<reference evidence="2" key="1">
    <citation type="journal article" date="2023" name="Front. Plant Sci.">
        <title>Chromosomal-level genome assembly of Melastoma candidum provides insights into trichome evolution.</title>
        <authorList>
            <person name="Zhong Y."/>
            <person name="Wu W."/>
            <person name="Sun C."/>
            <person name="Zou P."/>
            <person name="Liu Y."/>
            <person name="Dai S."/>
            <person name="Zhou R."/>
        </authorList>
    </citation>
    <scope>NUCLEOTIDE SEQUENCE [LARGE SCALE GENOMIC DNA]</scope>
</reference>
<keyword evidence="2" id="KW-1185">Reference proteome</keyword>
<gene>
    <name evidence="1" type="ORF">MLD38_016270</name>
</gene>
<proteinExistence type="predicted"/>
<protein>
    <submittedName>
        <fullName evidence="1">Uncharacterized protein</fullName>
    </submittedName>
</protein>
<evidence type="ECO:0000313" key="2">
    <source>
        <dbReference type="Proteomes" id="UP001057402"/>
    </source>
</evidence>